<evidence type="ECO:0000313" key="3">
    <source>
        <dbReference type="EMBL" id="EHR78069.1"/>
    </source>
</evidence>
<proteinExistence type="predicted"/>
<evidence type="ECO:0000256" key="1">
    <source>
        <dbReference type="SAM" id="Coils"/>
    </source>
</evidence>
<dbReference type="KEGG" id="tlt:OCC_04405"/>
<dbReference type="GeneID" id="16548650"/>
<dbReference type="RefSeq" id="WP_004069079.1">
    <property type="nucleotide sequence ID" value="NC_022084.1"/>
</dbReference>
<feature type="domain" description="Ferritin-like diiron" evidence="2">
    <location>
        <begin position="125"/>
        <end position="188"/>
    </location>
</feature>
<keyword evidence="4" id="KW-1185">Reference proteome</keyword>
<name>H3ZPM5_THELN</name>
<keyword evidence="1" id="KW-0175">Coiled coil</keyword>
<dbReference type="PaxDb" id="523849-OCC_04405"/>
<dbReference type="AlphaFoldDB" id="H3ZPM5"/>
<dbReference type="SUPFAM" id="SSF47240">
    <property type="entry name" value="Ferritin-like"/>
    <property type="match status" value="1"/>
</dbReference>
<gene>
    <name evidence="3" type="ORF">OCC_04405</name>
</gene>
<reference evidence="3 4" key="1">
    <citation type="journal article" date="2012" name="J. Bacteriol.">
        <title>Genome sequence of the model hyperthermophilic archaeon Thermococcus litoralis NS-C.</title>
        <authorList>
            <person name="Gardner A.F."/>
            <person name="Kumar S."/>
            <person name="Perler F.B."/>
        </authorList>
    </citation>
    <scope>NUCLEOTIDE SEQUENCE [LARGE SCALE GENOMIC DNA]</scope>
    <source>
        <strain evidence="4">ATCC 51850 / DSM 5473 / JCM 8560 / NS-C</strain>
    </source>
</reference>
<accession>H3ZPM5</accession>
<feature type="coiled-coil region" evidence="1">
    <location>
        <begin position="128"/>
        <end position="185"/>
    </location>
</feature>
<evidence type="ECO:0000259" key="2">
    <source>
        <dbReference type="PROSITE" id="PS50905"/>
    </source>
</evidence>
<evidence type="ECO:0000313" key="4">
    <source>
        <dbReference type="Proteomes" id="UP000015502"/>
    </source>
</evidence>
<sequence length="188" mass="22010">MTLEELLHEIKGLEEKELESYKKLLKKLKDPEYADLRNFLLKLTIDETLHKHISEALEKAYREVEELVREYTPEEEVELGTAVLFPGVPTIILPREVNAIGTKIPTDEILEEYFGEFPGEPIVPAELMEEIKEKLREYIKNKEALIMNYEKLSEKAKHPVLKGIAKDIKNNKEQHKKMLEKLLEHYKS</sequence>
<organism evidence="3 4">
    <name type="scientific">Thermococcus litoralis (strain ATCC 51850 / DSM 5473 / JCM 8560 / NS-C)</name>
    <dbReference type="NCBI Taxonomy" id="523849"/>
    <lineage>
        <taxon>Archaea</taxon>
        <taxon>Methanobacteriati</taxon>
        <taxon>Methanobacteriota</taxon>
        <taxon>Thermococci</taxon>
        <taxon>Thermococcales</taxon>
        <taxon>Thermococcaceae</taxon>
        <taxon>Thermococcus</taxon>
    </lineage>
</organism>
<dbReference type="OrthoDB" id="86184at2157"/>
<protein>
    <recommendedName>
        <fullName evidence="2">Ferritin-like diiron domain-containing protein</fullName>
    </recommendedName>
</protein>
<dbReference type="PROSITE" id="PS50905">
    <property type="entry name" value="FERRITIN_LIKE"/>
    <property type="match status" value="1"/>
</dbReference>
<dbReference type="HOGENOM" id="CLU_119369_0_0_2"/>
<dbReference type="Proteomes" id="UP000015502">
    <property type="component" value="Chromosome"/>
</dbReference>
<dbReference type="InterPro" id="IPR009078">
    <property type="entry name" value="Ferritin-like_SF"/>
</dbReference>
<dbReference type="EMBL" id="CP006670">
    <property type="protein sequence ID" value="EHR78069.1"/>
    <property type="molecule type" value="Genomic_DNA"/>
</dbReference>
<dbReference type="STRING" id="523849.OCC_04405"/>
<dbReference type="InterPro" id="IPR009040">
    <property type="entry name" value="Ferritin-like_diiron"/>
</dbReference>